<name>A0ABS2RF98_9ACTN</name>
<organism evidence="2 3">
    <name type="scientific">Microlunatus panaciterrae</name>
    <dbReference type="NCBI Taxonomy" id="400768"/>
    <lineage>
        <taxon>Bacteria</taxon>
        <taxon>Bacillati</taxon>
        <taxon>Actinomycetota</taxon>
        <taxon>Actinomycetes</taxon>
        <taxon>Propionibacteriales</taxon>
        <taxon>Propionibacteriaceae</taxon>
        <taxon>Microlunatus</taxon>
    </lineage>
</organism>
<gene>
    <name evidence="2" type="ORF">JOE57_000123</name>
</gene>
<dbReference type="Pfam" id="PF01814">
    <property type="entry name" value="Hemerythrin"/>
    <property type="match status" value="1"/>
</dbReference>
<comment type="caution">
    <text evidence="2">The sequence shown here is derived from an EMBL/GenBank/DDBJ whole genome shotgun (WGS) entry which is preliminary data.</text>
</comment>
<sequence>MCEYCGCREVEPIARLMDEHLRLLELGDNVIRAIQHDDPTTAATELSEFSSLLTRHVDVEERGVFAAMKDEGEFVEAIEELEQEHRDLDVTVAGLLLQRPDFADEMRTLMHDLSDHIDKENLGIFPMAVVSLRPAGWRIVEQAASA</sequence>
<reference evidence="2 3" key="1">
    <citation type="submission" date="2021-01" db="EMBL/GenBank/DDBJ databases">
        <title>Sequencing the genomes of 1000 actinobacteria strains.</title>
        <authorList>
            <person name="Klenk H.-P."/>
        </authorList>
    </citation>
    <scope>NUCLEOTIDE SEQUENCE [LARGE SCALE GENOMIC DNA]</scope>
    <source>
        <strain evidence="2 3">DSM 18662</strain>
    </source>
</reference>
<feature type="domain" description="Hemerythrin-like" evidence="1">
    <location>
        <begin position="12"/>
        <end position="128"/>
    </location>
</feature>
<protein>
    <submittedName>
        <fullName evidence="2">Hemerythrin-like domain-containing protein</fullName>
    </submittedName>
</protein>
<dbReference type="EMBL" id="JAFBCF010000001">
    <property type="protein sequence ID" value="MBM7797202.1"/>
    <property type="molecule type" value="Genomic_DNA"/>
</dbReference>
<accession>A0ABS2RF98</accession>
<dbReference type="Gene3D" id="1.20.120.520">
    <property type="entry name" value="nmb1532 protein domain like"/>
    <property type="match status" value="1"/>
</dbReference>
<keyword evidence="3" id="KW-1185">Reference proteome</keyword>
<proteinExistence type="predicted"/>
<evidence type="ECO:0000259" key="1">
    <source>
        <dbReference type="Pfam" id="PF01814"/>
    </source>
</evidence>
<evidence type="ECO:0000313" key="3">
    <source>
        <dbReference type="Proteomes" id="UP000704762"/>
    </source>
</evidence>
<dbReference type="RefSeq" id="WP_204915925.1">
    <property type="nucleotide sequence ID" value="NZ_BAAAQP010000003.1"/>
</dbReference>
<dbReference type="InterPro" id="IPR012312">
    <property type="entry name" value="Hemerythrin-like"/>
</dbReference>
<dbReference type="Proteomes" id="UP000704762">
    <property type="component" value="Unassembled WGS sequence"/>
</dbReference>
<evidence type="ECO:0000313" key="2">
    <source>
        <dbReference type="EMBL" id="MBM7797202.1"/>
    </source>
</evidence>